<evidence type="ECO:0000313" key="2">
    <source>
        <dbReference type="Proteomes" id="UP000223366"/>
    </source>
</evidence>
<name>A0A9X7BTE8_BACTU</name>
<proteinExistence type="predicted"/>
<reference evidence="1 2" key="1">
    <citation type="submission" date="2017-09" db="EMBL/GenBank/DDBJ databases">
        <title>Large-scale bioinformatics analysis of Bacillus genomes uncovers conserved roles of natural products in bacterial physiology.</title>
        <authorList>
            <consortium name="Agbiome Team Llc"/>
            <person name="Bleich R.M."/>
            <person name="Grubbs K.J."/>
            <person name="Santa Maria K.C."/>
            <person name="Allen S.E."/>
            <person name="Farag S."/>
            <person name="Shank E.A."/>
            <person name="Bowers A."/>
        </authorList>
    </citation>
    <scope>NUCLEOTIDE SEQUENCE [LARGE SCALE GENOMIC DNA]</scope>
    <source>
        <strain evidence="1 2">AFS060060</strain>
    </source>
</reference>
<dbReference type="RefSeq" id="WP_098685548.1">
    <property type="nucleotide sequence ID" value="NZ_NVDU01000003.1"/>
</dbReference>
<dbReference type="AlphaFoldDB" id="A0A9X7BTE8"/>
<gene>
    <name evidence="1" type="ORF">COK99_01230</name>
</gene>
<organism evidence="1 2">
    <name type="scientific">Bacillus thuringiensis</name>
    <dbReference type="NCBI Taxonomy" id="1428"/>
    <lineage>
        <taxon>Bacteria</taxon>
        <taxon>Bacillati</taxon>
        <taxon>Bacillota</taxon>
        <taxon>Bacilli</taxon>
        <taxon>Bacillales</taxon>
        <taxon>Bacillaceae</taxon>
        <taxon>Bacillus</taxon>
        <taxon>Bacillus cereus group</taxon>
    </lineage>
</organism>
<dbReference type="EMBL" id="NVDU01000003">
    <property type="protein sequence ID" value="PFV35671.1"/>
    <property type="molecule type" value="Genomic_DNA"/>
</dbReference>
<sequence>MELVSHYKHRKPLTNMKWFFKSYYVTESVFTSKQAKPQELVSKYLRITNLKKYSGLSLAA</sequence>
<comment type="caution">
    <text evidence="1">The sequence shown here is derived from an EMBL/GenBank/DDBJ whole genome shotgun (WGS) entry which is preliminary data.</text>
</comment>
<accession>A0A9X7BTE8</accession>
<dbReference type="Proteomes" id="UP000223366">
    <property type="component" value="Unassembled WGS sequence"/>
</dbReference>
<evidence type="ECO:0000313" key="1">
    <source>
        <dbReference type="EMBL" id="PFV35671.1"/>
    </source>
</evidence>
<evidence type="ECO:0008006" key="3">
    <source>
        <dbReference type="Google" id="ProtNLM"/>
    </source>
</evidence>
<protein>
    <recommendedName>
        <fullName evidence="3">Transposase</fullName>
    </recommendedName>
</protein>